<dbReference type="AlphaFoldDB" id="A0A139WZ60"/>
<dbReference type="Pfam" id="PF05050">
    <property type="entry name" value="Methyltransf_21"/>
    <property type="match status" value="1"/>
</dbReference>
<dbReference type="InterPro" id="IPR006342">
    <property type="entry name" value="FkbM_mtfrase"/>
</dbReference>
<dbReference type="GO" id="GO:0008168">
    <property type="term" value="F:methyltransferase activity"/>
    <property type="evidence" value="ECO:0007669"/>
    <property type="project" value="UniProtKB-KW"/>
</dbReference>
<dbReference type="InterPro" id="IPR052514">
    <property type="entry name" value="SAM-dependent_MTase"/>
</dbReference>
<evidence type="ECO:0000313" key="2">
    <source>
        <dbReference type="EMBL" id="KYC37744.1"/>
    </source>
</evidence>
<dbReference type="NCBIfam" id="TIGR01444">
    <property type="entry name" value="fkbM_fam"/>
    <property type="match status" value="1"/>
</dbReference>
<gene>
    <name evidence="2" type="ORF">WA1_04290</name>
</gene>
<dbReference type="STRING" id="128403.WA1_04290"/>
<evidence type="ECO:0000259" key="1">
    <source>
        <dbReference type="Pfam" id="PF05050"/>
    </source>
</evidence>
<name>A0A139WZ60_9CYAN</name>
<dbReference type="Gene3D" id="3.40.50.150">
    <property type="entry name" value="Vaccinia Virus protein VP39"/>
    <property type="match status" value="1"/>
</dbReference>
<dbReference type="EMBL" id="ANNX02000045">
    <property type="protein sequence ID" value="KYC37744.1"/>
    <property type="molecule type" value="Genomic_DNA"/>
</dbReference>
<feature type="domain" description="Methyltransferase FkbM" evidence="1">
    <location>
        <begin position="91"/>
        <end position="244"/>
    </location>
</feature>
<reference evidence="2 3" key="1">
    <citation type="journal article" date="2013" name="Genome Biol. Evol.">
        <title>Genomes of Stigonematalean cyanobacteria (subsection V) and the evolution of oxygenic photosynthesis from prokaryotes to plastids.</title>
        <authorList>
            <person name="Dagan T."/>
            <person name="Roettger M."/>
            <person name="Stucken K."/>
            <person name="Landan G."/>
            <person name="Koch R."/>
            <person name="Major P."/>
            <person name="Gould S.B."/>
            <person name="Goremykin V.V."/>
            <person name="Rippka R."/>
            <person name="Tandeau de Marsac N."/>
            <person name="Gugger M."/>
            <person name="Lockhart P.J."/>
            <person name="Allen J.F."/>
            <person name="Brune I."/>
            <person name="Maus I."/>
            <person name="Puhler A."/>
            <person name="Martin W.F."/>
        </authorList>
    </citation>
    <scope>NUCLEOTIDE SEQUENCE [LARGE SCALE GENOMIC DNA]</scope>
    <source>
        <strain evidence="2 3">PCC 7110</strain>
    </source>
</reference>
<protein>
    <submittedName>
        <fullName evidence="2">Methyltransferase FkbM</fullName>
    </submittedName>
</protein>
<dbReference type="InterPro" id="IPR029063">
    <property type="entry name" value="SAM-dependent_MTases_sf"/>
</dbReference>
<sequence length="294" mass="33709">MNRKDAKSTKKEEYVFGSLIAPKGVRNQVSGRYLVSQAQSLFKKQIGFFEINQYTTLIKLMKSIQDISGLVSIRGHHFYANLIKSDSVVIDLGAHLGQFSHEVSQLFGCQCYAVEALPSLHKKIQETHLIKKFNYAISDSNEPVQFCVTDNPEFNHIGNWAVSAVKEKITVEGISLESFMKKCQIQSIDLLKVDIEGAEIDLFNSINDETLCKVKQLTVEFHDFVFPIHKEVEAIKERLKSLGFACIVFSKANNGDVLFLNKTQCYIPLWNFVYILYFSKYVRGFIRMFIRFFN</sequence>
<dbReference type="PANTHER" id="PTHR34203">
    <property type="entry name" value="METHYLTRANSFERASE, FKBM FAMILY PROTEIN"/>
    <property type="match status" value="1"/>
</dbReference>
<evidence type="ECO:0000313" key="3">
    <source>
        <dbReference type="Proteomes" id="UP000076925"/>
    </source>
</evidence>
<keyword evidence="2" id="KW-0808">Transferase</keyword>
<dbReference type="PANTHER" id="PTHR34203:SF15">
    <property type="entry name" value="SLL1173 PROTEIN"/>
    <property type="match status" value="1"/>
</dbReference>
<dbReference type="SUPFAM" id="SSF53335">
    <property type="entry name" value="S-adenosyl-L-methionine-dependent methyltransferases"/>
    <property type="match status" value="1"/>
</dbReference>
<dbReference type="Proteomes" id="UP000076925">
    <property type="component" value="Unassembled WGS sequence"/>
</dbReference>
<comment type="caution">
    <text evidence="2">The sequence shown here is derived from an EMBL/GenBank/DDBJ whole genome shotgun (WGS) entry which is preliminary data.</text>
</comment>
<keyword evidence="3" id="KW-1185">Reference proteome</keyword>
<dbReference type="GO" id="GO:0032259">
    <property type="term" value="P:methylation"/>
    <property type="evidence" value="ECO:0007669"/>
    <property type="project" value="UniProtKB-KW"/>
</dbReference>
<proteinExistence type="predicted"/>
<organism evidence="2 3">
    <name type="scientific">Scytonema hofmannii PCC 7110</name>
    <dbReference type="NCBI Taxonomy" id="128403"/>
    <lineage>
        <taxon>Bacteria</taxon>
        <taxon>Bacillati</taxon>
        <taxon>Cyanobacteriota</taxon>
        <taxon>Cyanophyceae</taxon>
        <taxon>Nostocales</taxon>
        <taxon>Scytonemataceae</taxon>
        <taxon>Scytonema</taxon>
    </lineage>
</organism>
<keyword evidence="2" id="KW-0489">Methyltransferase</keyword>
<accession>A0A139WZ60</accession>